<feature type="binding site" evidence="14">
    <location>
        <position position="321"/>
    </location>
    <ligand>
        <name>Zn(2+)</name>
        <dbReference type="ChEBI" id="CHEBI:29105"/>
        <note>catalytic</note>
    </ligand>
</feature>
<feature type="binding site" evidence="14">
    <location>
        <position position="325"/>
    </location>
    <ligand>
        <name>Zn(2+)</name>
        <dbReference type="ChEBI" id="CHEBI:29105"/>
        <note>catalytic</note>
    </ligand>
</feature>
<keyword evidence="6 15" id="KW-0165">Cleavage on pair of basic residues</keyword>
<proteinExistence type="inferred from homology"/>
<evidence type="ECO:0000256" key="7">
    <source>
        <dbReference type="ARBA" id="ARBA00022723"/>
    </source>
</evidence>
<dbReference type="PANTHER" id="PTHR37016">
    <property type="match status" value="1"/>
</dbReference>
<keyword evidence="12" id="KW-0865">Zymogen</keyword>
<keyword evidence="5 15" id="KW-0645">Protease</keyword>
<dbReference type="Gene3D" id="2.60.40.2970">
    <property type="match status" value="1"/>
</dbReference>
<keyword evidence="4 15" id="KW-0964">Secreted</keyword>
<comment type="subcellular location">
    <subcellularLocation>
        <location evidence="2 15">Secreted</location>
    </subcellularLocation>
</comment>
<evidence type="ECO:0000256" key="6">
    <source>
        <dbReference type="ARBA" id="ARBA00022685"/>
    </source>
</evidence>
<comment type="cofactor">
    <cofactor evidence="14 15">
        <name>Zn(2+)</name>
        <dbReference type="ChEBI" id="CHEBI:29105"/>
    </cofactor>
    <text evidence="14 15">Binds 1 zinc ion per subunit.</text>
</comment>
<dbReference type="SMART" id="SM01351">
    <property type="entry name" value="Aspzincin_M35"/>
    <property type="match status" value="1"/>
</dbReference>
<evidence type="ECO:0000256" key="15">
    <source>
        <dbReference type="RuleBase" id="RU361126"/>
    </source>
</evidence>
<dbReference type="GO" id="GO:0046872">
    <property type="term" value="F:metal ion binding"/>
    <property type="evidence" value="ECO:0007669"/>
    <property type="project" value="UniProtKB-KW"/>
</dbReference>
<evidence type="ECO:0000256" key="8">
    <source>
        <dbReference type="ARBA" id="ARBA00022729"/>
    </source>
</evidence>
<comment type="similarity">
    <text evidence="3 15">Belongs to the peptidase M35 family.</text>
</comment>
<keyword evidence="11 15" id="KW-0482">Metalloprotease</keyword>
<dbReference type="InterPro" id="IPR050414">
    <property type="entry name" value="Fungal_M35_metalloproteases"/>
</dbReference>
<dbReference type="Gene3D" id="3.40.390.10">
    <property type="entry name" value="Collagenase (Catalytic Domain)"/>
    <property type="match status" value="1"/>
</dbReference>
<feature type="binding site" evidence="14">
    <location>
        <position position="334"/>
    </location>
    <ligand>
        <name>Zn(2+)</name>
        <dbReference type="ChEBI" id="CHEBI:29105"/>
        <note>catalytic</note>
    </ligand>
</feature>
<dbReference type="Pfam" id="PF02102">
    <property type="entry name" value="Peptidase_M35"/>
    <property type="match status" value="1"/>
</dbReference>
<evidence type="ECO:0000256" key="13">
    <source>
        <dbReference type="PIRSR" id="PIRSR601384-1"/>
    </source>
</evidence>
<dbReference type="GO" id="GO:0004222">
    <property type="term" value="F:metalloendopeptidase activity"/>
    <property type="evidence" value="ECO:0007669"/>
    <property type="project" value="InterPro"/>
</dbReference>
<evidence type="ECO:0000256" key="14">
    <source>
        <dbReference type="PIRSR" id="PIRSR601384-2"/>
    </source>
</evidence>
<dbReference type="EMBL" id="CABFOC020000011">
    <property type="protein sequence ID" value="CAH0045186.1"/>
    <property type="molecule type" value="Genomic_DNA"/>
</dbReference>
<dbReference type="InterPro" id="IPR024079">
    <property type="entry name" value="MetalloPept_cat_dom_sf"/>
</dbReference>
<feature type="signal peptide" evidence="15">
    <location>
        <begin position="1"/>
        <end position="16"/>
    </location>
</feature>
<organism evidence="17 18">
    <name type="scientific">Clonostachys solani</name>
    <dbReference type="NCBI Taxonomy" id="160281"/>
    <lineage>
        <taxon>Eukaryota</taxon>
        <taxon>Fungi</taxon>
        <taxon>Dikarya</taxon>
        <taxon>Ascomycota</taxon>
        <taxon>Pezizomycotina</taxon>
        <taxon>Sordariomycetes</taxon>
        <taxon>Hypocreomycetidae</taxon>
        <taxon>Hypocreales</taxon>
        <taxon>Bionectriaceae</taxon>
        <taxon>Clonostachys</taxon>
    </lineage>
</organism>
<keyword evidence="9 15" id="KW-0378">Hydrolase</keyword>
<dbReference type="Proteomes" id="UP000775872">
    <property type="component" value="Unassembled WGS sequence"/>
</dbReference>
<dbReference type="CDD" id="cd11008">
    <property type="entry name" value="M35_deuterolysin_like"/>
    <property type="match status" value="1"/>
</dbReference>
<reference evidence="17 18" key="2">
    <citation type="submission" date="2021-10" db="EMBL/GenBank/DDBJ databases">
        <authorList>
            <person name="Piombo E."/>
        </authorList>
    </citation>
    <scope>NUCLEOTIDE SEQUENCE [LARGE SCALE GENOMIC DNA]</scope>
</reference>
<keyword evidence="10 14" id="KW-0862">Zinc</keyword>
<reference evidence="18" key="1">
    <citation type="submission" date="2019-06" db="EMBL/GenBank/DDBJ databases">
        <authorList>
            <person name="Broberg M."/>
        </authorList>
    </citation>
    <scope>NUCLEOTIDE SEQUENCE [LARGE SCALE GENOMIC DNA]</scope>
</reference>
<dbReference type="PANTHER" id="PTHR37016:SF2">
    <property type="entry name" value="NEUTRAL PROTEASE 2 HOMOLOG SNOG_02177"/>
    <property type="match status" value="1"/>
</dbReference>
<evidence type="ECO:0000256" key="11">
    <source>
        <dbReference type="ARBA" id="ARBA00023049"/>
    </source>
</evidence>
<evidence type="ECO:0000256" key="5">
    <source>
        <dbReference type="ARBA" id="ARBA00022670"/>
    </source>
</evidence>
<dbReference type="InterPro" id="IPR001384">
    <property type="entry name" value="Peptidase_M35"/>
</dbReference>
<evidence type="ECO:0000256" key="9">
    <source>
        <dbReference type="ARBA" id="ARBA00022801"/>
    </source>
</evidence>
<evidence type="ECO:0000256" key="10">
    <source>
        <dbReference type="ARBA" id="ARBA00022833"/>
    </source>
</evidence>
<name>A0A9N9W4F3_9HYPO</name>
<feature type="domain" description="Lysine-specific metallo-endopeptidase" evidence="16">
    <location>
        <begin position="218"/>
        <end position="363"/>
    </location>
</feature>
<sequence length="369" mass="38736">MKTAAIFSALVALASAAAVDLTKRASPLDVKVEQLGNTGFKASITNTGDSALRVLKTGSILDSAPVEKARISQNGKLVQSFCFDPSLLPSIPKSVAFTGPRFFIHTENLSDSAFQVIAAGETVEVEWDAAQWHDLGAGGAFDIASSGSLQYANEGSNTIVGQVIYSSNTIQATVDGTQAAEVYSAFKIAQNEKRVTVQSDCSGSRKTAVTNAISKAKSYATSASAAATAGTRVDQYFHSTSSSTKSTIASVFDKTASQFSSSTSGAVKLYCTDVGNWCTDGVVAYTQPGSNEYIVLCDYWFQFPASSTACHAADQPYVLVHEATHLVAVKGTDDVCYGYEGCVTSISTSQSLNNADSYALYSNGILANC</sequence>
<keyword evidence="8 15" id="KW-0732">Signal</keyword>
<keyword evidence="7 14" id="KW-0479">Metal-binding</keyword>
<feature type="chain" id="PRO_5040542949" description="Neutral protease 2" evidence="15">
    <location>
        <begin position="17"/>
        <end position="369"/>
    </location>
</feature>
<evidence type="ECO:0000313" key="18">
    <source>
        <dbReference type="Proteomes" id="UP000775872"/>
    </source>
</evidence>
<comment type="function">
    <text evidence="15">Secreted metalloproteinase that allows assimilation of proteinaceous substrates. Shows high activities on basic nuclear substrates such as histone and protamine.</text>
</comment>
<evidence type="ECO:0000256" key="2">
    <source>
        <dbReference type="ARBA" id="ARBA00004613"/>
    </source>
</evidence>
<dbReference type="GO" id="GO:0005576">
    <property type="term" value="C:extracellular region"/>
    <property type="evidence" value="ECO:0007669"/>
    <property type="project" value="UniProtKB-SubCell"/>
</dbReference>
<protein>
    <recommendedName>
        <fullName evidence="15">Neutral protease 2</fullName>
        <ecNumber evidence="15">3.4.24.39</ecNumber>
    </recommendedName>
    <alternativeName>
        <fullName evidence="15">Deuterolysin</fullName>
    </alternativeName>
</protein>
<gene>
    <name evidence="17" type="ORF">CSOL1703_00010931</name>
</gene>
<evidence type="ECO:0000256" key="12">
    <source>
        <dbReference type="ARBA" id="ARBA00023145"/>
    </source>
</evidence>
<accession>A0A9N9W4F3</accession>
<evidence type="ECO:0000259" key="16">
    <source>
        <dbReference type="SMART" id="SM01351"/>
    </source>
</evidence>
<comment type="caution">
    <text evidence="17">The sequence shown here is derived from an EMBL/GenBank/DDBJ whole genome shotgun (WGS) entry which is preliminary data.</text>
</comment>
<dbReference type="SUPFAM" id="SSF55486">
    <property type="entry name" value="Metalloproteases ('zincins'), catalytic domain"/>
    <property type="match status" value="1"/>
</dbReference>
<dbReference type="InterPro" id="IPR029463">
    <property type="entry name" value="Lys_MEP"/>
</dbReference>
<dbReference type="AlphaFoldDB" id="A0A9N9W4F3"/>
<evidence type="ECO:0000313" key="17">
    <source>
        <dbReference type="EMBL" id="CAH0045186.1"/>
    </source>
</evidence>
<keyword evidence="18" id="KW-1185">Reference proteome</keyword>
<evidence type="ECO:0000256" key="3">
    <source>
        <dbReference type="ARBA" id="ARBA00010279"/>
    </source>
</evidence>
<evidence type="ECO:0000256" key="1">
    <source>
        <dbReference type="ARBA" id="ARBA00001187"/>
    </source>
</evidence>
<dbReference type="OrthoDB" id="412874at2759"/>
<comment type="catalytic activity">
    <reaction evidence="1 15">
        <text>Preferential cleavage of bonds with hydrophobic residues in P1'. Also 3-Asn-|-Gln-4 and 8-Gly-|-Ser-9 bonds in insulin B chain.</text>
        <dbReference type="EC" id="3.4.24.39"/>
    </reaction>
</comment>
<dbReference type="GO" id="GO:0006508">
    <property type="term" value="P:proteolysis"/>
    <property type="evidence" value="ECO:0007669"/>
    <property type="project" value="UniProtKB-KW"/>
</dbReference>
<dbReference type="EC" id="3.4.24.39" evidence="15"/>
<feature type="active site" evidence="13">
    <location>
        <position position="322"/>
    </location>
</feature>
<dbReference type="PRINTS" id="PR00768">
    <property type="entry name" value="DEUTEROLYSIN"/>
</dbReference>
<evidence type="ECO:0000256" key="4">
    <source>
        <dbReference type="ARBA" id="ARBA00022525"/>
    </source>
</evidence>